<evidence type="ECO:0000256" key="2">
    <source>
        <dbReference type="ARBA" id="ARBA00012438"/>
    </source>
</evidence>
<keyword evidence="6" id="KW-0067">ATP-binding</keyword>
<dbReference type="PANTHER" id="PTHR43065:SF46">
    <property type="entry name" value="C4-DICARBOXYLATE TRANSPORT SENSOR PROTEIN DCTB"/>
    <property type="match status" value="1"/>
</dbReference>
<dbReference type="GO" id="GO:0004673">
    <property type="term" value="F:protein histidine kinase activity"/>
    <property type="evidence" value="ECO:0007669"/>
    <property type="project" value="UniProtKB-EC"/>
</dbReference>
<protein>
    <recommendedName>
        <fullName evidence="2">histidine kinase</fullName>
        <ecNumber evidence="2">2.7.13.3</ecNumber>
    </recommendedName>
</protein>
<dbReference type="EMBL" id="CP036278">
    <property type="protein sequence ID" value="QDU57170.1"/>
    <property type="molecule type" value="Genomic_DNA"/>
</dbReference>
<name>A0A518AR26_9BACT</name>
<dbReference type="PRINTS" id="PR00344">
    <property type="entry name" value="BCTRLSENSOR"/>
</dbReference>
<dbReference type="GO" id="GO:0000160">
    <property type="term" value="P:phosphorelay signal transduction system"/>
    <property type="evidence" value="ECO:0007669"/>
    <property type="project" value="UniProtKB-KW"/>
</dbReference>
<dbReference type="KEGG" id="amuc:Pan181_33840"/>
<dbReference type="InterPro" id="IPR036890">
    <property type="entry name" value="HATPase_C_sf"/>
</dbReference>
<dbReference type="PANTHER" id="PTHR43065">
    <property type="entry name" value="SENSOR HISTIDINE KINASE"/>
    <property type="match status" value="1"/>
</dbReference>
<evidence type="ECO:0000256" key="6">
    <source>
        <dbReference type="ARBA" id="ARBA00022840"/>
    </source>
</evidence>
<dbReference type="InterPro" id="IPR003594">
    <property type="entry name" value="HATPase_dom"/>
</dbReference>
<dbReference type="GO" id="GO:0005524">
    <property type="term" value="F:ATP binding"/>
    <property type="evidence" value="ECO:0007669"/>
    <property type="project" value="UniProtKB-KW"/>
</dbReference>
<comment type="catalytic activity">
    <reaction evidence="1">
        <text>ATP + protein L-histidine = ADP + protein N-phospho-L-histidine.</text>
        <dbReference type="EC" id="2.7.13.3"/>
    </reaction>
</comment>
<dbReference type="SMART" id="SM00387">
    <property type="entry name" value="HATPase_c"/>
    <property type="match status" value="1"/>
</dbReference>
<dbReference type="SUPFAM" id="SSF55874">
    <property type="entry name" value="ATPase domain of HSP90 chaperone/DNA topoisomerase II/histidine kinase"/>
    <property type="match status" value="1"/>
</dbReference>
<dbReference type="EC" id="2.7.13.3" evidence="2"/>
<evidence type="ECO:0000256" key="5">
    <source>
        <dbReference type="ARBA" id="ARBA00022777"/>
    </source>
</evidence>
<keyword evidence="5 10" id="KW-0418">Kinase</keyword>
<keyword evidence="4" id="KW-0547">Nucleotide-binding</keyword>
<dbReference type="Gene3D" id="3.30.565.10">
    <property type="entry name" value="Histidine kinase-like ATPase, C-terminal domain"/>
    <property type="match status" value="1"/>
</dbReference>
<dbReference type="PROSITE" id="PS50109">
    <property type="entry name" value="HIS_KIN"/>
    <property type="match status" value="1"/>
</dbReference>
<feature type="domain" description="Histidine kinase" evidence="9">
    <location>
        <begin position="41"/>
        <end position="156"/>
    </location>
</feature>
<dbReference type="InterPro" id="IPR005467">
    <property type="entry name" value="His_kinase_dom"/>
</dbReference>
<feature type="region of interest" description="Disordered" evidence="8">
    <location>
        <begin position="159"/>
        <end position="181"/>
    </location>
</feature>
<evidence type="ECO:0000313" key="10">
    <source>
        <dbReference type="EMBL" id="QDU57170.1"/>
    </source>
</evidence>
<dbReference type="Pfam" id="PF02518">
    <property type="entry name" value="HATPase_c"/>
    <property type="match status" value="1"/>
</dbReference>
<accession>A0A518AR26</accession>
<dbReference type="AlphaFoldDB" id="A0A518AR26"/>
<keyword evidence="11" id="KW-1185">Reference proteome</keyword>
<keyword evidence="7" id="KW-0902">Two-component regulatory system</keyword>
<keyword evidence="3 10" id="KW-0808">Transferase</keyword>
<proteinExistence type="predicted"/>
<gene>
    <name evidence="10" type="primary">rcsC</name>
    <name evidence="10" type="ORF">Pan181_33840</name>
</gene>
<dbReference type="RefSeq" id="WP_145248157.1">
    <property type="nucleotide sequence ID" value="NZ_CP036278.1"/>
</dbReference>
<evidence type="ECO:0000256" key="3">
    <source>
        <dbReference type="ARBA" id="ARBA00022679"/>
    </source>
</evidence>
<evidence type="ECO:0000256" key="7">
    <source>
        <dbReference type="ARBA" id="ARBA00023012"/>
    </source>
</evidence>
<evidence type="ECO:0000256" key="8">
    <source>
        <dbReference type="SAM" id="MobiDB-lite"/>
    </source>
</evidence>
<evidence type="ECO:0000313" key="11">
    <source>
        <dbReference type="Proteomes" id="UP000315750"/>
    </source>
</evidence>
<organism evidence="10 11">
    <name type="scientific">Aeoliella mucimassa</name>
    <dbReference type="NCBI Taxonomy" id="2527972"/>
    <lineage>
        <taxon>Bacteria</taxon>
        <taxon>Pseudomonadati</taxon>
        <taxon>Planctomycetota</taxon>
        <taxon>Planctomycetia</taxon>
        <taxon>Pirellulales</taxon>
        <taxon>Lacipirellulaceae</taxon>
        <taxon>Aeoliella</taxon>
    </lineage>
</organism>
<reference evidence="10 11" key="1">
    <citation type="submission" date="2019-02" db="EMBL/GenBank/DDBJ databases">
        <title>Deep-cultivation of Planctomycetes and their phenomic and genomic characterization uncovers novel biology.</title>
        <authorList>
            <person name="Wiegand S."/>
            <person name="Jogler M."/>
            <person name="Boedeker C."/>
            <person name="Pinto D."/>
            <person name="Vollmers J."/>
            <person name="Rivas-Marin E."/>
            <person name="Kohn T."/>
            <person name="Peeters S.H."/>
            <person name="Heuer A."/>
            <person name="Rast P."/>
            <person name="Oberbeckmann S."/>
            <person name="Bunk B."/>
            <person name="Jeske O."/>
            <person name="Meyerdierks A."/>
            <person name="Storesund J.E."/>
            <person name="Kallscheuer N."/>
            <person name="Luecker S."/>
            <person name="Lage O.M."/>
            <person name="Pohl T."/>
            <person name="Merkel B.J."/>
            <person name="Hornburger P."/>
            <person name="Mueller R.-W."/>
            <person name="Bruemmer F."/>
            <person name="Labrenz M."/>
            <person name="Spormann A.M."/>
            <person name="Op den Camp H."/>
            <person name="Overmann J."/>
            <person name="Amann R."/>
            <person name="Jetten M.S.M."/>
            <person name="Mascher T."/>
            <person name="Medema M.H."/>
            <person name="Devos D.P."/>
            <person name="Kaster A.-K."/>
            <person name="Ovreas L."/>
            <person name="Rohde M."/>
            <person name="Galperin M.Y."/>
            <person name="Jogler C."/>
        </authorList>
    </citation>
    <scope>NUCLEOTIDE SEQUENCE [LARGE SCALE GENOMIC DNA]</scope>
    <source>
        <strain evidence="10 11">Pan181</strain>
    </source>
</reference>
<dbReference type="Proteomes" id="UP000315750">
    <property type="component" value="Chromosome"/>
</dbReference>
<evidence type="ECO:0000259" key="9">
    <source>
        <dbReference type="PROSITE" id="PS50109"/>
    </source>
</evidence>
<sequence>MDFRKDVLVRSTATVSRNKWKYDADVLYELDAELPLVPVLPAELNQVILNLIVNAADAIREKHAKDETHRGEIVLRTYQDGLFAVIEVADNGAGIPREARQRVFDAFFTTKEVGKGTGQGLAISHDIIVNKHRGDIDVQTETGEGTKFCVRLPLQGAQISSTDQQEEPVESNADNPETVPV</sequence>
<dbReference type="InterPro" id="IPR004358">
    <property type="entry name" value="Sig_transdc_His_kin-like_C"/>
</dbReference>
<dbReference type="OrthoDB" id="260274at2"/>
<evidence type="ECO:0000256" key="4">
    <source>
        <dbReference type="ARBA" id="ARBA00022741"/>
    </source>
</evidence>
<evidence type="ECO:0000256" key="1">
    <source>
        <dbReference type="ARBA" id="ARBA00000085"/>
    </source>
</evidence>